<feature type="transmembrane region" description="Helical" evidence="1">
    <location>
        <begin position="151"/>
        <end position="169"/>
    </location>
</feature>
<feature type="transmembrane region" description="Helical" evidence="1">
    <location>
        <begin position="97"/>
        <end position="114"/>
    </location>
</feature>
<keyword evidence="1" id="KW-0472">Membrane</keyword>
<name>A0ABX0I4P8_9FLAO</name>
<keyword evidence="3" id="KW-1185">Reference proteome</keyword>
<evidence type="ECO:0000313" key="2">
    <source>
        <dbReference type="EMBL" id="NHM00764.1"/>
    </source>
</evidence>
<feature type="transmembrane region" description="Helical" evidence="1">
    <location>
        <begin position="74"/>
        <end position="91"/>
    </location>
</feature>
<evidence type="ECO:0008006" key="4">
    <source>
        <dbReference type="Google" id="ProtNLM"/>
    </source>
</evidence>
<dbReference type="EMBL" id="JAAJBT010000001">
    <property type="protein sequence ID" value="NHM00764.1"/>
    <property type="molecule type" value="Genomic_DNA"/>
</dbReference>
<organism evidence="2 3">
    <name type="scientific">Flavobacterium difficile</name>
    <dbReference type="NCBI Taxonomy" id="2709659"/>
    <lineage>
        <taxon>Bacteria</taxon>
        <taxon>Pseudomonadati</taxon>
        <taxon>Bacteroidota</taxon>
        <taxon>Flavobacteriia</taxon>
        <taxon>Flavobacteriales</taxon>
        <taxon>Flavobacteriaceae</taxon>
        <taxon>Flavobacterium</taxon>
    </lineage>
</organism>
<comment type="caution">
    <text evidence="2">The sequence shown here is derived from an EMBL/GenBank/DDBJ whole genome shotgun (WGS) entry which is preliminary data.</text>
</comment>
<evidence type="ECO:0000313" key="3">
    <source>
        <dbReference type="Proteomes" id="UP000800984"/>
    </source>
</evidence>
<feature type="transmembrane region" description="Helical" evidence="1">
    <location>
        <begin position="119"/>
        <end position="139"/>
    </location>
</feature>
<sequence>MKLVKKIFDFYIRSSLHVALAIVSFVKVTELSLNISFSSHLILAIFFGSVVGYNFLKYEGFWLSKKFNFQKNNGVFFVTMVAFLFFVFYFFQLCRLQQVAFVSSAFLVLFYPFLRKYWFFKIGMVSFCVTIVVSCIPFLSTNPIELTYTWFPLKLFVLIGALMLPFEIYDSQFDAMTLQTIPQKFGVRKAKQMGYVFLLVFLLVASFHSKLTLFLIDLFIAVLVGISIYFASVKNSKYYTSFWIEAIPFFWWMLLLFLSC</sequence>
<reference evidence="2 3" key="1">
    <citation type="submission" date="2020-02" db="EMBL/GenBank/DDBJ databases">
        <authorList>
            <person name="Chen W.-M."/>
        </authorList>
    </citation>
    <scope>NUCLEOTIDE SEQUENCE [LARGE SCALE GENOMIC DNA]</scope>
    <source>
        <strain evidence="2 3">KDG-16</strain>
    </source>
</reference>
<feature type="transmembrane region" description="Helical" evidence="1">
    <location>
        <begin position="213"/>
        <end position="231"/>
    </location>
</feature>
<protein>
    <recommendedName>
        <fullName evidence="4">Prenyltransferase</fullName>
    </recommendedName>
</protein>
<keyword evidence="1" id="KW-1133">Transmembrane helix</keyword>
<feature type="transmembrane region" description="Helical" evidence="1">
    <location>
        <begin position="190"/>
        <end position="207"/>
    </location>
</feature>
<feature type="transmembrane region" description="Helical" evidence="1">
    <location>
        <begin position="32"/>
        <end position="53"/>
    </location>
</feature>
<keyword evidence="1" id="KW-0812">Transmembrane</keyword>
<dbReference type="Proteomes" id="UP000800984">
    <property type="component" value="Unassembled WGS sequence"/>
</dbReference>
<accession>A0ABX0I4P8</accession>
<gene>
    <name evidence="2" type="ORF">G4D72_01410</name>
</gene>
<proteinExistence type="predicted"/>
<evidence type="ECO:0000256" key="1">
    <source>
        <dbReference type="SAM" id="Phobius"/>
    </source>
</evidence>
<dbReference type="RefSeq" id="WP_166075799.1">
    <property type="nucleotide sequence ID" value="NZ_JAAJBT010000001.1"/>
</dbReference>
<feature type="transmembrane region" description="Helical" evidence="1">
    <location>
        <begin position="238"/>
        <end position="258"/>
    </location>
</feature>
<feature type="transmembrane region" description="Helical" evidence="1">
    <location>
        <begin position="7"/>
        <end position="26"/>
    </location>
</feature>